<feature type="region of interest" description="Disordered" evidence="6">
    <location>
        <begin position="1"/>
        <end position="43"/>
    </location>
</feature>
<evidence type="ECO:0000313" key="9">
    <source>
        <dbReference type="Proteomes" id="UP000238362"/>
    </source>
</evidence>
<dbReference type="InterPro" id="IPR015345">
    <property type="entry name" value="Cytokinin_DH_FAD/cytokin-bd"/>
</dbReference>
<dbReference type="PANTHER" id="PTHR13878">
    <property type="entry name" value="GULONOLACTONE OXIDASE"/>
    <property type="match status" value="1"/>
</dbReference>
<dbReference type="PANTHER" id="PTHR13878:SF53">
    <property type="entry name" value="CYTOKININ DEHYDROGENASE 6"/>
    <property type="match status" value="1"/>
</dbReference>
<evidence type="ECO:0000256" key="5">
    <source>
        <dbReference type="ARBA" id="ARBA00023002"/>
    </source>
</evidence>
<dbReference type="InterPro" id="IPR016166">
    <property type="entry name" value="FAD-bd_PCMH"/>
</dbReference>
<evidence type="ECO:0000256" key="4">
    <source>
        <dbReference type="ARBA" id="ARBA00022827"/>
    </source>
</evidence>
<dbReference type="Gene3D" id="3.30.465.10">
    <property type="match status" value="1"/>
</dbReference>
<evidence type="ECO:0000256" key="2">
    <source>
        <dbReference type="ARBA" id="ARBA00005466"/>
    </source>
</evidence>
<dbReference type="SUPFAM" id="SSF55103">
    <property type="entry name" value="FAD-linked oxidases, C-terminal domain"/>
    <property type="match status" value="1"/>
</dbReference>
<dbReference type="Gene3D" id="3.30.43.10">
    <property type="entry name" value="Uridine Diphospho-n-acetylenolpyruvylglucosamine Reductase, domain 2"/>
    <property type="match status" value="2"/>
</dbReference>
<dbReference type="InterPro" id="IPR016169">
    <property type="entry name" value="FAD-bd_PCMH_sub2"/>
</dbReference>
<dbReference type="GO" id="GO:0071949">
    <property type="term" value="F:FAD binding"/>
    <property type="evidence" value="ECO:0007669"/>
    <property type="project" value="InterPro"/>
</dbReference>
<gene>
    <name evidence="8" type="ORF">B0I33_101614</name>
</gene>
<dbReference type="PROSITE" id="PS00862">
    <property type="entry name" value="OX2_COVAL_FAD"/>
    <property type="match status" value="1"/>
</dbReference>
<evidence type="ECO:0000259" key="7">
    <source>
        <dbReference type="PROSITE" id="PS51387"/>
    </source>
</evidence>
<evidence type="ECO:0000256" key="3">
    <source>
        <dbReference type="ARBA" id="ARBA00022630"/>
    </source>
</evidence>
<dbReference type="InterPro" id="IPR016164">
    <property type="entry name" value="FAD-linked_Oxase-like_C"/>
</dbReference>
<evidence type="ECO:0000256" key="6">
    <source>
        <dbReference type="SAM" id="MobiDB-lite"/>
    </source>
</evidence>
<organism evidence="8 9">
    <name type="scientific">Prauserella shujinwangii</name>
    <dbReference type="NCBI Taxonomy" id="1453103"/>
    <lineage>
        <taxon>Bacteria</taxon>
        <taxon>Bacillati</taxon>
        <taxon>Actinomycetota</taxon>
        <taxon>Actinomycetes</taxon>
        <taxon>Pseudonocardiales</taxon>
        <taxon>Pseudonocardiaceae</taxon>
        <taxon>Prauserella</taxon>
    </lineage>
</organism>
<dbReference type="Pfam" id="PF09265">
    <property type="entry name" value="Cytokin-bind"/>
    <property type="match status" value="1"/>
</dbReference>
<dbReference type="InterPro" id="IPR006093">
    <property type="entry name" value="Oxy_OxRdtase_FAD_BS"/>
</dbReference>
<dbReference type="InterPro" id="IPR050432">
    <property type="entry name" value="FAD-linked_Oxidoreductases_BP"/>
</dbReference>
<comment type="similarity">
    <text evidence="2">Belongs to the oxygen-dependent FAD-linked oxidoreductase family.</text>
</comment>
<dbReference type="GO" id="GO:0009690">
    <property type="term" value="P:cytokinin metabolic process"/>
    <property type="evidence" value="ECO:0007669"/>
    <property type="project" value="InterPro"/>
</dbReference>
<keyword evidence="4" id="KW-0274">FAD</keyword>
<dbReference type="OrthoDB" id="6278354at2"/>
<evidence type="ECO:0000256" key="1">
    <source>
        <dbReference type="ARBA" id="ARBA00001974"/>
    </source>
</evidence>
<keyword evidence="3" id="KW-0285">Flavoprotein</keyword>
<comment type="caution">
    <text evidence="8">The sequence shown here is derived from an EMBL/GenBank/DDBJ whole genome shotgun (WGS) entry which is preliminary data.</text>
</comment>
<dbReference type="PROSITE" id="PS51387">
    <property type="entry name" value="FAD_PCMH"/>
    <property type="match status" value="1"/>
</dbReference>
<dbReference type="Gene3D" id="3.40.462.10">
    <property type="entry name" value="FAD-linked oxidases, C-terminal domain"/>
    <property type="match status" value="1"/>
</dbReference>
<dbReference type="SUPFAM" id="SSF56176">
    <property type="entry name" value="FAD-binding/transporter-associated domain-like"/>
    <property type="match status" value="1"/>
</dbReference>
<proteinExistence type="inferred from homology"/>
<name>A0A2T0M406_9PSEU</name>
<keyword evidence="9" id="KW-1185">Reference proteome</keyword>
<dbReference type="InterPro" id="IPR016167">
    <property type="entry name" value="FAD-bd_PCMH_sub1"/>
</dbReference>
<dbReference type="Proteomes" id="UP000238362">
    <property type="component" value="Unassembled WGS sequence"/>
</dbReference>
<evidence type="ECO:0000313" key="8">
    <source>
        <dbReference type="EMBL" id="PRX51460.1"/>
    </source>
</evidence>
<keyword evidence="5" id="KW-0560">Oxidoreductase</keyword>
<dbReference type="InterPro" id="IPR006094">
    <property type="entry name" value="Oxid_FAD_bind_N"/>
</dbReference>
<dbReference type="Pfam" id="PF01565">
    <property type="entry name" value="FAD_binding_4"/>
    <property type="match status" value="1"/>
</dbReference>
<reference evidence="8 9" key="1">
    <citation type="submission" date="2018-03" db="EMBL/GenBank/DDBJ databases">
        <title>Genomic Encyclopedia of Type Strains, Phase III (KMG-III): the genomes of soil and plant-associated and newly described type strains.</title>
        <authorList>
            <person name="Whitman W."/>
        </authorList>
    </citation>
    <scope>NUCLEOTIDE SEQUENCE [LARGE SCALE GENOMIC DNA]</scope>
    <source>
        <strain evidence="8 9">CGMCC 4.7125</strain>
    </source>
</reference>
<dbReference type="InterPro" id="IPR016170">
    <property type="entry name" value="Cytok_DH_C_sf"/>
</dbReference>
<feature type="domain" description="FAD-binding PCMH-type" evidence="7">
    <location>
        <begin position="46"/>
        <end position="216"/>
    </location>
</feature>
<dbReference type="AlphaFoldDB" id="A0A2T0M406"/>
<dbReference type="InterPro" id="IPR036318">
    <property type="entry name" value="FAD-bd_PCMH-like_sf"/>
</dbReference>
<protein>
    <submittedName>
        <fullName evidence="8">FAD/FMN-containing dehydrogenase</fullName>
    </submittedName>
</protein>
<dbReference type="GO" id="GO:0019139">
    <property type="term" value="F:cytokinin dehydrogenase activity"/>
    <property type="evidence" value="ECO:0007669"/>
    <property type="project" value="InterPro"/>
</dbReference>
<comment type="cofactor">
    <cofactor evidence="1">
        <name>FAD</name>
        <dbReference type="ChEBI" id="CHEBI:57692"/>
    </cofactor>
</comment>
<accession>A0A2T0M406</accession>
<dbReference type="EMBL" id="PVNH01000001">
    <property type="protein sequence ID" value="PRX51460.1"/>
    <property type="molecule type" value="Genomic_DNA"/>
</dbReference>
<sequence length="476" mass="51212">MHDQPGTPSLRGAASDLPVVNPPLRGRLLTGGQRPGDSARDLGRLVHRRPAAVLRPGCVDDIARMVAWCHDQGVPVAAQGTGHTTQGQRLAEGGLAVDMTTLNKVHAHGGDGVDVEAGILWTDLVRDLAGRGFRFAGGLTGYVSMTVGGTLSVGGISPHHRLGAQIDAVRRIQVVTGRGETVWASDEENPELFAAALGGLGQVGIITRVVLDLAPLPRRVHTWAVPCGTVDAAFSVMRAAIERGVLDEVYCMILPPGAAGPGPTFLVQLAYYETERPLPGDGLPCWDGPAERETLRYVEHATKYTRVIDQWREAGWDDRCKPWFDVFLPDDAAESFVDRTLAAMTPEDWSAPHGEGFVLLFPHRAGAFGRPRLRLPRQDPDRLVWLFDVLNASPADADPGYVERMLDRNRAWLGAATAAGGAAYPIGSHVFGAAEWRRHYGDTWADVVAAKKRHDPRLILTPGPGINAALSGGTRT</sequence>